<dbReference type="GO" id="GO:0005737">
    <property type="term" value="C:cytoplasm"/>
    <property type="evidence" value="ECO:0007669"/>
    <property type="project" value="TreeGrafter"/>
</dbReference>
<proteinExistence type="inferred from homology"/>
<comment type="similarity">
    <text evidence="1">Belongs to the MYG1 family.</text>
</comment>
<dbReference type="RefSeq" id="WP_353893238.1">
    <property type="nucleotide sequence ID" value="NZ_CP159485.1"/>
</dbReference>
<dbReference type="AlphaFoldDB" id="A0AAU8HT81"/>
<organism evidence="2">
    <name type="scientific">Proteinivorax hydrogeniformans</name>
    <dbReference type="NCBI Taxonomy" id="1826727"/>
    <lineage>
        <taxon>Bacteria</taxon>
        <taxon>Bacillati</taxon>
        <taxon>Bacillota</taxon>
        <taxon>Clostridia</taxon>
        <taxon>Eubacteriales</taxon>
        <taxon>Proteinivoracaceae</taxon>
        <taxon>Proteinivorax</taxon>
    </lineage>
</organism>
<dbReference type="Pfam" id="PF03690">
    <property type="entry name" value="MYG1_exonuc"/>
    <property type="match status" value="1"/>
</dbReference>
<dbReference type="PANTHER" id="PTHR11215:SF1">
    <property type="entry name" value="MYG1 EXONUCLEASE"/>
    <property type="match status" value="1"/>
</dbReference>
<evidence type="ECO:0000256" key="1">
    <source>
        <dbReference type="ARBA" id="ARBA00010105"/>
    </source>
</evidence>
<dbReference type="PANTHER" id="PTHR11215">
    <property type="entry name" value="METAL DEPENDENT HYDROLASE - RELATED"/>
    <property type="match status" value="1"/>
</dbReference>
<protein>
    <submittedName>
        <fullName evidence="2">MYG1 family protein</fullName>
    </submittedName>
</protein>
<sequence length="299" mass="33846">MIKINTKPYKKVGTHDGRFHADELMATAILQQIFDIEVVRTRDPDTLEKLDIVYDVGGGKFDHHGEDKEYRSDEIPYAASGLIWREYGYEVIRAFDGSLTKEEIQSAHQHVDKVLITGIDALDNGIRPENETFRLMNISAMLSGFNPPWYSAESEDAAFYNGVRVCSQVLKNTISQSFGVLKGRDEVINAFTRRENPNILVLDVNCPWQETIIDIDEEEEVMLAIYPDNNRYALQTVRGKDKKDRMQLPRKWAGKENQELANLSGVSDAIFCHTGLFFAASKTLKGAKELAQKALQNAK</sequence>
<dbReference type="EMBL" id="CP159485">
    <property type="protein sequence ID" value="XCI28686.1"/>
    <property type="molecule type" value="Genomic_DNA"/>
</dbReference>
<name>A0AAU8HT81_9FIRM</name>
<reference evidence="2" key="2">
    <citation type="submission" date="2024-06" db="EMBL/GenBank/DDBJ databases">
        <authorList>
            <person name="Petrova K.O."/>
            <person name="Toshchakov S.V."/>
            <person name="Boltjanskaja Y.V."/>
            <person name="Kevbrin V.V."/>
        </authorList>
    </citation>
    <scope>NUCLEOTIDE SEQUENCE</scope>
    <source>
        <strain evidence="2">Z-710</strain>
    </source>
</reference>
<evidence type="ECO:0000313" key="2">
    <source>
        <dbReference type="EMBL" id="XCI28686.1"/>
    </source>
</evidence>
<dbReference type="InterPro" id="IPR003226">
    <property type="entry name" value="MYG1_exonuclease"/>
</dbReference>
<accession>A0AAU8HT81</accession>
<reference evidence="2" key="1">
    <citation type="journal article" date="2018" name="Antonie Van Leeuwenhoek">
        <title>Proteinivorax hydrogeniformans sp. nov., an anaerobic, haloalkaliphilic bacterium fermenting proteinaceous compounds with high hydrogen production.</title>
        <authorList>
            <person name="Boltyanskaya Y."/>
            <person name="Detkova E."/>
            <person name="Pimenov N."/>
            <person name="Kevbrin V."/>
        </authorList>
    </citation>
    <scope>NUCLEOTIDE SEQUENCE</scope>
    <source>
        <strain evidence="2">Z-710</strain>
    </source>
</reference>
<gene>
    <name evidence="2" type="ORF">PRVXH_002654</name>
</gene>